<feature type="transmembrane region" description="Helical" evidence="1">
    <location>
        <begin position="62"/>
        <end position="87"/>
    </location>
</feature>
<reference evidence="2 3" key="1">
    <citation type="submission" date="2019-12" db="EMBL/GenBank/DDBJ databases">
        <title>Genomic-based taxomic classification of the family Erythrobacteraceae.</title>
        <authorList>
            <person name="Xu L."/>
        </authorList>
    </citation>
    <scope>NUCLEOTIDE SEQUENCE [LARGE SCALE GENOMIC DNA]</scope>
    <source>
        <strain evidence="2 3">JCM 16677</strain>
    </source>
</reference>
<dbReference type="RefSeq" id="WP_160780183.1">
    <property type="nucleotide sequence ID" value="NZ_BAAAZF010000001.1"/>
</dbReference>
<protein>
    <submittedName>
        <fullName evidence="2">Uncharacterized protein</fullName>
    </submittedName>
</protein>
<dbReference type="Proteomes" id="UP000446786">
    <property type="component" value="Unassembled WGS sequence"/>
</dbReference>
<keyword evidence="1" id="KW-1133">Transmembrane helix</keyword>
<sequence>MIEKTASANSGRTFAVPRAFLIALAINFVWINASEVWRYLYVIKPMLHEAFPGEARIAPFDLATFAIWSLWDLILVAAATGFYWLFLKTAGPSFWQAITASILFTLTVFGLLWLGVYNMGLVPARFIWVALPLAWAEQAIAAFIVWQMLLRPK</sequence>
<dbReference type="AlphaFoldDB" id="A0A845AWK7"/>
<feature type="transmembrane region" description="Helical" evidence="1">
    <location>
        <begin position="20"/>
        <end position="41"/>
    </location>
</feature>
<evidence type="ECO:0000313" key="3">
    <source>
        <dbReference type="Proteomes" id="UP000446786"/>
    </source>
</evidence>
<keyword evidence="1" id="KW-0812">Transmembrane</keyword>
<evidence type="ECO:0000256" key="1">
    <source>
        <dbReference type="SAM" id="Phobius"/>
    </source>
</evidence>
<keyword evidence="1" id="KW-0472">Membrane</keyword>
<comment type="caution">
    <text evidence="2">The sequence shown here is derived from an EMBL/GenBank/DDBJ whole genome shotgun (WGS) entry which is preliminary data.</text>
</comment>
<dbReference type="OrthoDB" id="7852580at2"/>
<feature type="transmembrane region" description="Helical" evidence="1">
    <location>
        <begin position="126"/>
        <end position="149"/>
    </location>
</feature>
<organism evidence="2 3">
    <name type="scientific">Parerythrobacter jejuensis</name>
    <dbReference type="NCBI Taxonomy" id="795812"/>
    <lineage>
        <taxon>Bacteria</taxon>
        <taxon>Pseudomonadati</taxon>
        <taxon>Pseudomonadota</taxon>
        <taxon>Alphaproteobacteria</taxon>
        <taxon>Sphingomonadales</taxon>
        <taxon>Erythrobacteraceae</taxon>
        <taxon>Parerythrobacter</taxon>
    </lineage>
</organism>
<accession>A0A845AWK7</accession>
<proteinExistence type="predicted"/>
<name>A0A845AWK7_9SPHN</name>
<gene>
    <name evidence="2" type="ORF">GRI94_13730</name>
</gene>
<feature type="transmembrane region" description="Helical" evidence="1">
    <location>
        <begin position="93"/>
        <end position="114"/>
    </location>
</feature>
<evidence type="ECO:0000313" key="2">
    <source>
        <dbReference type="EMBL" id="MXP32886.1"/>
    </source>
</evidence>
<keyword evidence="3" id="KW-1185">Reference proteome</keyword>
<dbReference type="EMBL" id="WTYE01000001">
    <property type="protein sequence ID" value="MXP32886.1"/>
    <property type="molecule type" value="Genomic_DNA"/>
</dbReference>